<organism evidence="1 2">
    <name type="scientific">Trichoderma longibrachiatum ATCC 18648</name>
    <dbReference type="NCBI Taxonomy" id="983965"/>
    <lineage>
        <taxon>Eukaryota</taxon>
        <taxon>Fungi</taxon>
        <taxon>Dikarya</taxon>
        <taxon>Ascomycota</taxon>
        <taxon>Pezizomycotina</taxon>
        <taxon>Sordariomycetes</taxon>
        <taxon>Hypocreomycetidae</taxon>
        <taxon>Hypocreales</taxon>
        <taxon>Hypocreaceae</taxon>
        <taxon>Trichoderma</taxon>
    </lineage>
</organism>
<name>A0A2T4BW55_TRILO</name>
<gene>
    <name evidence="1" type="ORF">M440DRAFT_133128</name>
</gene>
<evidence type="ECO:0000313" key="1">
    <source>
        <dbReference type="EMBL" id="PTB73520.1"/>
    </source>
</evidence>
<evidence type="ECO:0000313" key="2">
    <source>
        <dbReference type="Proteomes" id="UP000240760"/>
    </source>
</evidence>
<dbReference type="EMBL" id="KZ679138">
    <property type="protein sequence ID" value="PTB73520.1"/>
    <property type="molecule type" value="Genomic_DNA"/>
</dbReference>
<proteinExistence type="predicted"/>
<accession>A0A2T4BW55</accession>
<sequence>MVISLSAIIAAASRCTEVGARLLLLLPDNLGLTCSLSNTPRLVQTTQVSNLLPQPNKETIVNDQPIRPIKIVNPQPEIGEILHLADCYNWADQTRAAASHSAPRTRVVAYTRFLRLPPPSRRSDAMKQSLAVTLFPRRALAADDCFFKHTASSRRLRWRTTHVCSETAA</sequence>
<dbReference type="AlphaFoldDB" id="A0A2T4BW55"/>
<dbReference type="Proteomes" id="UP000240760">
    <property type="component" value="Unassembled WGS sequence"/>
</dbReference>
<reference evidence="1 2" key="1">
    <citation type="submission" date="2016-07" db="EMBL/GenBank/DDBJ databases">
        <title>Multiple horizontal gene transfer events from other fungi enriched the ability of initially mycotrophic Trichoderma (Ascomycota) to feed on dead plant biomass.</title>
        <authorList>
            <consortium name="DOE Joint Genome Institute"/>
            <person name="Aerts A."/>
            <person name="Atanasova L."/>
            <person name="Chenthamara K."/>
            <person name="Zhang J."/>
            <person name="Grujic M."/>
            <person name="Henrissat B."/>
            <person name="Kuo A."/>
            <person name="Salamov A."/>
            <person name="Lipzen A."/>
            <person name="Labutti K."/>
            <person name="Barry K."/>
            <person name="Miao Y."/>
            <person name="Rahimi M.J."/>
            <person name="Shen Q."/>
            <person name="Grigoriev I.V."/>
            <person name="Kubicek C.P."/>
            <person name="Druzhinina I.S."/>
        </authorList>
    </citation>
    <scope>NUCLEOTIDE SEQUENCE [LARGE SCALE GENOMIC DNA]</scope>
    <source>
        <strain evidence="1 2">ATCC 18648</strain>
    </source>
</reference>
<protein>
    <submittedName>
        <fullName evidence="1">Uncharacterized protein</fullName>
    </submittedName>
</protein>
<keyword evidence="2" id="KW-1185">Reference proteome</keyword>